<dbReference type="SUPFAM" id="SSF46946">
    <property type="entry name" value="S13-like H2TH domain"/>
    <property type="match status" value="1"/>
</dbReference>
<keyword evidence="6 15" id="KW-0863">Zinc-finger</keyword>
<dbReference type="InterPro" id="IPR010663">
    <property type="entry name" value="Znf_FPG/IleRS"/>
</dbReference>
<dbReference type="SUPFAM" id="SSF81624">
    <property type="entry name" value="N-terminal domain of MutM-like DNA repair proteins"/>
    <property type="match status" value="1"/>
</dbReference>
<keyword evidence="5" id="KW-0227">DNA damage</keyword>
<comment type="cofactor">
    <cofactor evidence="2">
        <name>Zn(2+)</name>
        <dbReference type="ChEBI" id="CHEBI:29105"/>
    </cofactor>
</comment>
<evidence type="ECO:0000259" key="17">
    <source>
        <dbReference type="PROSITE" id="PS51068"/>
    </source>
</evidence>
<evidence type="ECO:0000313" key="19">
    <source>
        <dbReference type="Proteomes" id="UP000479293"/>
    </source>
</evidence>
<dbReference type="GO" id="GO:0006284">
    <property type="term" value="P:base-excision repair"/>
    <property type="evidence" value="ECO:0007669"/>
    <property type="project" value="InterPro"/>
</dbReference>
<comment type="caution">
    <text evidence="18">The sequence shown here is derived from an EMBL/GenBank/DDBJ whole genome shotgun (WGS) entry which is preliminary data.</text>
</comment>
<dbReference type="InterPro" id="IPR015887">
    <property type="entry name" value="DNA_glyclase_Znf_dom_DNA_BS"/>
</dbReference>
<dbReference type="SMART" id="SM01232">
    <property type="entry name" value="H2TH"/>
    <property type="match status" value="1"/>
</dbReference>
<dbReference type="AlphaFoldDB" id="A0A7C9F3J4"/>
<evidence type="ECO:0000256" key="7">
    <source>
        <dbReference type="ARBA" id="ARBA00022801"/>
    </source>
</evidence>
<evidence type="ECO:0000256" key="8">
    <source>
        <dbReference type="ARBA" id="ARBA00022833"/>
    </source>
</evidence>
<evidence type="ECO:0000256" key="5">
    <source>
        <dbReference type="ARBA" id="ARBA00022763"/>
    </source>
</evidence>
<dbReference type="RefSeq" id="WP_152759928.1">
    <property type="nucleotide sequence ID" value="NZ_WHLY01000002.1"/>
</dbReference>
<evidence type="ECO:0000256" key="4">
    <source>
        <dbReference type="ARBA" id="ARBA00022723"/>
    </source>
</evidence>
<dbReference type="Proteomes" id="UP000479293">
    <property type="component" value="Unassembled WGS sequence"/>
</dbReference>
<organism evidence="18 19">
    <name type="scientific">Salmonirosea aquatica</name>
    <dbReference type="NCBI Taxonomy" id="2654236"/>
    <lineage>
        <taxon>Bacteria</taxon>
        <taxon>Pseudomonadati</taxon>
        <taxon>Bacteroidota</taxon>
        <taxon>Cytophagia</taxon>
        <taxon>Cytophagales</taxon>
        <taxon>Spirosomataceae</taxon>
        <taxon>Salmonirosea</taxon>
    </lineage>
</organism>
<dbReference type="Pfam" id="PF06831">
    <property type="entry name" value="H2TH"/>
    <property type="match status" value="1"/>
</dbReference>
<dbReference type="Gene3D" id="1.10.8.50">
    <property type="match status" value="1"/>
</dbReference>
<dbReference type="InterPro" id="IPR035937">
    <property type="entry name" value="FPG_N"/>
</dbReference>
<evidence type="ECO:0000256" key="12">
    <source>
        <dbReference type="ARBA" id="ARBA00023268"/>
    </source>
</evidence>
<keyword evidence="11" id="KW-0456">Lyase</keyword>
<dbReference type="Gene3D" id="3.20.190.10">
    <property type="entry name" value="MutM-like, N-terminal"/>
    <property type="match status" value="1"/>
</dbReference>
<dbReference type="Pfam" id="PF06827">
    <property type="entry name" value="zf-FPG_IleRS"/>
    <property type="match status" value="1"/>
</dbReference>
<evidence type="ECO:0000256" key="15">
    <source>
        <dbReference type="PROSITE-ProRule" id="PRU00391"/>
    </source>
</evidence>
<dbReference type="InterPro" id="IPR015886">
    <property type="entry name" value="H2TH_FPG"/>
</dbReference>
<dbReference type="PROSITE" id="PS01242">
    <property type="entry name" value="ZF_FPG_1"/>
    <property type="match status" value="1"/>
</dbReference>
<protein>
    <submittedName>
        <fullName evidence="18">DNA-formamidopyrimidine glycosylase</fullName>
    </submittedName>
</protein>
<dbReference type="GO" id="GO:0003684">
    <property type="term" value="F:damaged DNA binding"/>
    <property type="evidence" value="ECO:0007669"/>
    <property type="project" value="InterPro"/>
</dbReference>
<dbReference type="InterPro" id="IPR012319">
    <property type="entry name" value="FPG_cat"/>
</dbReference>
<evidence type="ECO:0000256" key="14">
    <source>
        <dbReference type="ARBA" id="ARBA00044632"/>
    </source>
</evidence>
<evidence type="ECO:0000256" key="10">
    <source>
        <dbReference type="ARBA" id="ARBA00023204"/>
    </source>
</evidence>
<dbReference type="CDD" id="cd08976">
    <property type="entry name" value="BaFpgNei_N_4"/>
    <property type="match status" value="1"/>
</dbReference>
<sequence length="271" mass="30504">MPELPEVEGYRQYLEATCLHQPIEALDVEDTKLLTTDPITLAETLSGVSFTGTRRVGKNLFVFTDKPGVIVRMHFGMSGSLEYYHSSLDRPRHARIVFYFRGGFNLGFICPRKFERVGLVEDVDAFLKSKKIGKDALELTVEELAAALVNRKSVIKSTLLDQSVAAGVGNWIADELLFQARIHPEKPANELSTTEVEALREAIQQVLLTAIEKEARYAHFPESFLIHARAWDTSPYANSEQHLLCPRCGSELEIMRVGGRTTYFCPVCQQR</sequence>
<evidence type="ECO:0000256" key="6">
    <source>
        <dbReference type="ARBA" id="ARBA00022771"/>
    </source>
</evidence>
<dbReference type="InterPro" id="IPR000214">
    <property type="entry name" value="Znf_DNA_glyclase/AP_lyase"/>
</dbReference>
<keyword evidence="13" id="KW-0326">Glycosidase</keyword>
<comment type="similarity">
    <text evidence="3">Belongs to the FPG family.</text>
</comment>
<keyword evidence="8" id="KW-0862">Zinc</keyword>
<comment type="catalytic activity">
    <reaction evidence="1">
        <text>Hydrolysis of DNA containing ring-opened 7-methylguanine residues, releasing 2,6-diamino-4-hydroxy-5-(N-methyl)formamidopyrimidine.</text>
        <dbReference type="EC" id="3.2.2.23"/>
    </reaction>
</comment>
<dbReference type="GO" id="GO:0140078">
    <property type="term" value="F:class I DNA-(apurinic or apyrimidinic site) endonuclease activity"/>
    <property type="evidence" value="ECO:0007669"/>
    <property type="project" value="UniProtKB-EC"/>
</dbReference>
<evidence type="ECO:0000256" key="2">
    <source>
        <dbReference type="ARBA" id="ARBA00001947"/>
    </source>
</evidence>
<dbReference type="InterPro" id="IPR010979">
    <property type="entry name" value="Ribosomal_uS13-like_H2TH"/>
</dbReference>
<keyword evidence="7" id="KW-0378">Hydrolase</keyword>
<dbReference type="GO" id="GO:0008534">
    <property type="term" value="F:oxidized purine nucleobase lesion DNA N-glycosylase activity"/>
    <property type="evidence" value="ECO:0007669"/>
    <property type="project" value="UniProtKB-EC"/>
</dbReference>
<dbReference type="PROSITE" id="PS51068">
    <property type="entry name" value="FPG_CAT"/>
    <property type="match status" value="1"/>
</dbReference>
<evidence type="ECO:0000256" key="9">
    <source>
        <dbReference type="ARBA" id="ARBA00023125"/>
    </source>
</evidence>
<evidence type="ECO:0000313" key="18">
    <source>
        <dbReference type="EMBL" id="MPR34045.1"/>
    </source>
</evidence>
<dbReference type="PANTHER" id="PTHR22993">
    <property type="entry name" value="FORMAMIDOPYRIMIDINE-DNA GLYCOSYLASE"/>
    <property type="match status" value="1"/>
</dbReference>
<feature type="domain" description="FPG-type" evidence="16">
    <location>
        <begin position="236"/>
        <end position="270"/>
    </location>
</feature>
<keyword evidence="12" id="KW-0511">Multifunctional enzyme</keyword>
<evidence type="ECO:0000256" key="11">
    <source>
        <dbReference type="ARBA" id="ARBA00023239"/>
    </source>
</evidence>
<comment type="catalytic activity">
    <reaction evidence="14">
        <text>2'-deoxyribonucleotide-(2'-deoxyribose 5'-phosphate)-2'-deoxyribonucleotide-DNA = a 3'-end 2'-deoxyribonucleotide-(2,3-dehydro-2,3-deoxyribose 5'-phosphate)-DNA + a 5'-end 5'-phospho-2'-deoxyribonucleoside-DNA + H(+)</text>
        <dbReference type="Rhea" id="RHEA:66592"/>
        <dbReference type="Rhea" id="RHEA-COMP:13180"/>
        <dbReference type="Rhea" id="RHEA-COMP:16897"/>
        <dbReference type="Rhea" id="RHEA-COMP:17067"/>
        <dbReference type="ChEBI" id="CHEBI:15378"/>
        <dbReference type="ChEBI" id="CHEBI:136412"/>
        <dbReference type="ChEBI" id="CHEBI:157695"/>
        <dbReference type="ChEBI" id="CHEBI:167181"/>
        <dbReference type="EC" id="4.2.99.18"/>
    </reaction>
</comment>
<dbReference type="PROSITE" id="PS51066">
    <property type="entry name" value="ZF_FPG_2"/>
    <property type="match status" value="1"/>
</dbReference>
<keyword evidence="4" id="KW-0479">Metal-binding</keyword>
<dbReference type="SUPFAM" id="SSF57716">
    <property type="entry name" value="Glucocorticoid receptor-like (DNA-binding domain)"/>
    <property type="match status" value="1"/>
</dbReference>
<name>A0A7C9F3J4_9BACT</name>
<keyword evidence="19" id="KW-1185">Reference proteome</keyword>
<gene>
    <name evidence="18" type="ORF">GBK04_11865</name>
</gene>
<dbReference type="PANTHER" id="PTHR22993:SF9">
    <property type="entry name" value="FORMAMIDOPYRIMIDINE-DNA GLYCOSYLASE"/>
    <property type="match status" value="1"/>
</dbReference>
<evidence type="ECO:0000259" key="16">
    <source>
        <dbReference type="PROSITE" id="PS51066"/>
    </source>
</evidence>
<evidence type="ECO:0000256" key="13">
    <source>
        <dbReference type="ARBA" id="ARBA00023295"/>
    </source>
</evidence>
<feature type="domain" description="Formamidopyrimidine-DNA glycosylase catalytic" evidence="17">
    <location>
        <begin position="2"/>
        <end position="115"/>
    </location>
</feature>
<proteinExistence type="inferred from homology"/>
<evidence type="ECO:0000256" key="3">
    <source>
        <dbReference type="ARBA" id="ARBA00009409"/>
    </source>
</evidence>
<accession>A0A7C9F3J4</accession>
<dbReference type="Pfam" id="PF01149">
    <property type="entry name" value="Fapy_DNA_glyco"/>
    <property type="match status" value="1"/>
</dbReference>
<evidence type="ECO:0000256" key="1">
    <source>
        <dbReference type="ARBA" id="ARBA00001668"/>
    </source>
</evidence>
<reference evidence="18 19" key="1">
    <citation type="submission" date="2019-10" db="EMBL/GenBank/DDBJ databases">
        <title>Draft Genome Sequence of Cytophagaceae sp. SJW1-29.</title>
        <authorList>
            <person name="Choi A."/>
        </authorList>
    </citation>
    <scope>NUCLEOTIDE SEQUENCE [LARGE SCALE GENOMIC DNA]</scope>
    <source>
        <strain evidence="18 19">SJW1-29</strain>
    </source>
</reference>
<dbReference type="GO" id="GO:0008270">
    <property type="term" value="F:zinc ion binding"/>
    <property type="evidence" value="ECO:0007669"/>
    <property type="project" value="UniProtKB-KW"/>
</dbReference>
<keyword evidence="9" id="KW-0238">DNA-binding</keyword>
<dbReference type="EMBL" id="WHLY01000002">
    <property type="protein sequence ID" value="MPR34045.1"/>
    <property type="molecule type" value="Genomic_DNA"/>
</dbReference>
<keyword evidence="10" id="KW-0234">DNA repair</keyword>
<dbReference type="SMART" id="SM00898">
    <property type="entry name" value="Fapy_DNA_glyco"/>
    <property type="match status" value="1"/>
</dbReference>